<protein>
    <submittedName>
        <fullName evidence="1">Uncharacterized protein</fullName>
    </submittedName>
</protein>
<dbReference type="EMBL" id="CP013015">
    <property type="protein sequence ID" value="AMM40723.1"/>
    <property type="molecule type" value="Genomic_DNA"/>
</dbReference>
<evidence type="ECO:0000313" key="1">
    <source>
        <dbReference type="EMBL" id="AMM40723.1"/>
    </source>
</evidence>
<dbReference type="RefSeq" id="WP_066061604.1">
    <property type="nucleotide sequence ID" value="NZ_CP013015.1"/>
</dbReference>
<sequence>MSRIAPGHTFRISWIENTGEFYAIDLMTNEIYLFDITCNTREEAEAHMEGWAEILAKKRYIEKYFPEIISLS</sequence>
<gene>
    <name evidence="1" type="ORF">HS1_000919</name>
</gene>
<dbReference type="Proteomes" id="UP000070560">
    <property type="component" value="Chromosome"/>
</dbReference>
<reference evidence="1 2" key="1">
    <citation type="submission" date="2015-10" db="EMBL/GenBank/DDBJ databases">
        <title>Candidatus Desulfofervidus auxilii, a hydrogenotrophic sulfate-reducing bacterium involved in the thermophilic anaerobic oxidation of methane.</title>
        <authorList>
            <person name="Krukenberg V."/>
            <person name="Richter M."/>
            <person name="Wegener G."/>
        </authorList>
    </citation>
    <scope>NUCLEOTIDE SEQUENCE [LARGE SCALE GENOMIC DNA]</scope>
    <source>
        <strain evidence="1 2">HS1</strain>
    </source>
</reference>
<name>A0A7U4QJX4_DESA2</name>
<accession>A0A7U4QJX4</accession>
<proteinExistence type="predicted"/>
<keyword evidence="2" id="KW-1185">Reference proteome</keyword>
<evidence type="ECO:0000313" key="2">
    <source>
        <dbReference type="Proteomes" id="UP000070560"/>
    </source>
</evidence>
<dbReference type="AlphaFoldDB" id="A0A7U4QJX4"/>
<dbReference type="KEGG" id="daw:HS1_000919"/>
<organism evidence="1 2">
    <name type="scientific">Desulfofervidus auxilii</name>
    <dbReference type="NCBI Taxonomy" id="1621989"/>
    <lineage>
        <taxon>Bacteria</taxon>
        <taxon>Pseudomonadati</taxon>
        <taxon>Thermodesulfobacteriota</taxon>
        <taxon>Candidatus Desulfofervidia</taxon>
        <taxon>Candidatus Desulfofervidales</taxon>
        <taxon>Candidatus Desulfofervidaceae</taxon>
        <taxon>Candidatus Desulfofervidus</taxon>
    </lineage>
</organism>